<keyword evidence="6" id="KW-0016">Alginate biosynthesis</keyword>
<evidence type="ECO:0000256" key="3">
    <source>
        <dbReference type="ARBA" id="ARBA00022679"/>
    </source>
</evidence>
<keyword evidence="7" id="KW-1133">Transmembrane helix</keyword>
<dbReference type="UniPathway" id="UPA00286"/>
<accession>A0A6P1MG07</accession>
<dbReference type="Pfam" id="PF16822">
    <property type="entry name" value="ALGX"/>
    <property type="match status" value="1"/>
</dbReference>
<feature type="transmembrane region" description="Helical" evidence="7">
    <location>
        <begin position="7"/>
        <end position="27"/>
    </location>
</feature>
<dbReference type="KEGG" id="amic:Ami3637_15770"/>
<dbReference type="InterPro" id="IPR031811">
    <property type="entry name" value="ALGX/ALGJ_SGNH-like"/>
</dbReference>
<dbReference type="Proteomes" id="UP000463883">
    <property type="component" value="Chromosome"/>
</dbReference>
<evidence type="ECO:0000256" key="6">
    <source>
        <dbReference type="ARBA" id="ARBA00022841"/>
    </source>
</evidence>
<feature type="domain" description="AlgX/AlgJ SGNH hydrolase-like" evidence="8">
    <location>
        <begin position="115"/>
        <end position="225"/>
    </location>
</feature>
<dbReference type="GO" id="GO:0042121">
    <property type="term" value="P:alginic acid biosynthetic process"/>
    <property type="evidence" value="ECO:0007669"/>
    <property type="project" value="UniProtKB-UniPathway"/>
</dbReference>
<evidence type="ECO:0000256" key="7">
    <source>
        <dbReference type="SAM" id="Phobius"/>
    </source>
</evidence>
<protein>
    <recommendedName>
        <fullName evidence="8">AlgX/AlgJ SGNH hydrolase-like domain-containing protein</fullName>
    </recommendedName>
</protein>
<comment type="pathway">
    <text evidence="2">Glycan biosynthesis; alginate biosynthesis.</text>
</comment>
<dbReference type="RefSeq" id="WP_162363404.1">
    <property type="nucleotide sequence ID" value="NZ_CP047591.1"/>
</dbReference>
<gene>
    <name evidence="9" type="ORF">Ami3637_15770</name>
</gene>
<evidence type="ECO:0000256" key="1">
    <source>
        <dbReference type="ARBA" id="ARBA00004418"/>
    </source>
</evidence>
<evidence type="ECO:0000256" key="5">
    <source>
        <dbReference type="ARBA" id="ARBA00022764"/>
    </source>
</evidence>
<dbReference type="GO" id="GO:0042597">
    <property type="term" value="C:periplasmic space"/>
    <property type="evidence" value="ECO:0007669"/>
    <property type="project" value="UniProtKB-SubCell"/>
</dbReference>
<evidence type="ECO:0000256" key="2">
    <source>
        <dbReference type="ARBA" id="ARBA00005182"/>
    </source>
</evidence>
<keyword evidence="7" id="KW-0812">Transmembrane</keyword>
<reference evidence="9 10" key="1">
    <citation type="submission" date="2020-01" db="EMBL/GenBank/DDBJ databases">
        <title>Genomic analysis of Aminipila sp. CBA3637.</title>
        <authorList>
            <person name="Kim Y.B."/>
            <person name="Roh S.W."/>
        </authorList>
    </citation>
    <scope>NUCLEOTIDE SEQUENCE [LARGE SCALE GENOMIC DNA]</scope>
    <source>
        <strain evidence="9 10">CBA3637</strain>
    </source>
</reference>
<keyword evidence="5" id="KW-0574">Periplasm</keyword>
<keyword evidence="4" id="KW-0732">Signal</keyword>
<evidence type="ECO:0000256" key="4">
    <source>
        <dbReference type="ARBA" id="ARBA00022729"/>
    </source>
</evidence>
<dbReference type="EMBL" id="CP047591">
    <property type="protein sequence ID" value="QHI73639.1"/>
    <property type="molecule type" value="Genomic_DNA"/>
</dbReference>
<proteinExistence type="predicted"/>
<keyword evidence="10" id="KW-1185">Reference proteome</keyword>
<evidence type="ECO:0000313" key="10">
    <source>
        <dbReference type="Proteomes" id="UP000463883"/>
    </source>
</evidence>
<name>A0A6P1MG07_9FIRM</name>
<sequence>MRIKKENITAILFFAVICGMFVGLLTYKDNDPINDFLTEYRTEVLPGTPILERLSEAIDIADDIVYDQTCFEEQYNTFYGLIQKLLGKHIITDAGYGEIYKTKYNQIIFKVPKKNFRVMRSLDAVEELKSKLDEAGIPFLYVQAPFKLSDDEQQLPANKTDYADYNVNLFLKGLDERGIKYLDLRPLLRDGEKTQNQLFFDTDHHWRIETAFEATGHIMDELNKDYGFTIDSKYKDLKNYNVETLKKCYLGSMGRRTGRFYSGLDDFTLITPKFNTSYTLYEHDYGAEKIYKGSFYKAILDKKYLVKKAPVDLNRYAVYHGDNEELIFNNNLVNNGKVMMIKDSFGVPVYSFLSLGVHEVRALDLRLFKDSVAKYAKENKPDVVILLYNGDTFNEEMFNFVMEP</sequence>
<keyword evidence="7" id="KW-0472">Membrane</keyword>
<dbReference type="AlphaFoldDB" id="A0A6P1MG07"/>
<comment type="subcellular location">
    <subcellularLocation>
        <location evidence="1">Periplasm</location>
    </subcellularLocation>
</comment>
<dbReference type="GO" id="GO:0016740">
    <property type="term" value="F:transferase activity"/>
    <property type="evidence" value="ECO:0007669"/>
    <property type="project" value="UniProtKB-KW"/>
</dbReference>
<organism evidence="9 10">
    <name type="scientific">Aminipila terrae</name>
    <dbReference type="NCBI Taxonomy" id="2697030"/>
    <lineage>
        <taxon>Bacteria</taxon>
        <taxon>Bacillati</taxon>
        <taxon>Bacillota</taxon>
        <taxon>Clostridia</taxon>
        <taxon>Peptostreptococcales</taxon>
        <taxon>Anaerovoracaceae</taxon>
        <taxon>Aminipila</taxon>
    </lineage>
</organism>
<keyword evidence="3" id="KW-0808">Transferase</keyword>
<evidence type="ECO:0000313" key="9">
    <source>
        <dbReference type="EMBL" id="QHI73639.1"/>
    </source>
</evidence>
<evidence type="ECO:0000259" key="8">
    <source>
        <dbReference type="Pfam" id="PF16822"/>
    </source>
</evidence>